<feature type="compositionally biased region" description="Basic and acidic residues" evidence="1">
    <location>
        <begin position="360"/>
        <end position="378"/>
    </location>
</feature>
<feature type="compositionally biased region" description="Polar residues" evidence="1">
    <location>
        <begin position="600"/>
        <end position="620"/>
    </location>
</feature>
<feature type="compositionally biased region" description="Polar residues" evidence="1">
    <location>
        <begin position="518"/>
        <end position="532"/>
    </location>
</feature>
<feature type="region of interest" description="Disordered" evidence="1">
    <location>
        <begin position="291"/>
        <end position="326"/>
    </location>
</feature>
<dbReference type="EMBL" id="CALOZG010000040">
    <property type="protein sequence ID" value="CAH4034290.1"/>
    <property type="molecule type" value="Genomic_DNA"/>
</dbReference>
<feature type="region of interest" description="Disordered" evidence="1">
    <location>
        <begin position="600"/>
        <end position="676"/>
    </location>
</feature>
<evidence type="ECO:0000256" key="1">
    <source>
        <dbReference type="SAM" id="MobiDB-lite"/>
    </source>
</evidence>
<feature type="region of interest" description="Disordered" evidence="1">
    <location>
        <begin position="513"/>
        <end position="550"/>
    </location>
</feature>
<feature type="region of interest" description="Disordered" evidence="1">
    <location>
        <begin position="446"/>
        <end position="479"/>
    </location>
</feature>
<proteinExistence type="predicted"/>
<name>A0A9P0TSY6_PIEBR</name>
<dbReference type="AlphaFoldDB" id="A0A9P0TSY6"/>
<comment type="caution">
    <text evidence="2">The sequence shown here is derived from an EMBL/GenBank/DDBJ whole genome shotgun (WGS) entry which is preliminary data.</text>
</comment>
<protein>
    <submittedName>
        <fullName evidence="2">Uncharacterized protein</fullName>
    </submittedName>
</protein>
<feature type="region of interest" description="Disordered" evidence="1">
    <location>
        <begin position="344"/>
        <end position="386"/>
    </location>
</feature>
<evidence type="ECO:0000313" key="3">
    <source>
        <dbReference type="Proteomes" id="UP001152562"/>
    </source>
</evidence>
<gene>
    <name evidence="2" type="ORF">PIBRA_LOCUS10490</name>
</gene>
<evidence type="ECO:0000313" key="2">
    <source>
        <dbReference type="EMBL" id="CAH4034290.1"/>
    </source>
</evidence>
<reference evidence="2" key="1">
    <citation type="submission" date="2022-05" db="EMBL/GenBank/DDBJ databases">
        <authorList>
            <person name="Okamura Y."/>
        </authorList>
    </citation>
    <scope>NUCLEOTIDE SEQUENCE</scope>
</reference>
<keyword evidence="3" id="KW-1185">Reference proteome</keyword>
<accession>A0A9P0TSY6</accession>
<sequence>MDKKQQLLNHESYLIKEIEHYENKIKEALNNEKSKTTYIESDSSDLEYELKINNESSLLDLKLEKKHIKTCYLATAELADVTIVEFVINILPEDPEFDGVPIPEPGVWKEIMAECRIGMVPFSISFFSHQPSRPFAPVSFRNLQVLPIKKPQEMELSKSVLPRLTKPSDAIQTLRSYENAYRSRRTTLANLSDRYGDFVTLESKVDGGYIIKCDEILNLTWLLQNKNSHLTRFQHKMSFDLEYIDESYVKIIRKANKKLENQSIQTDERTQLLAAIIDACLLAKASLESQTESENERIKETPQNEENIMAPPKTIPKKFKKASPRSALVEDSFKKAKTDLNLNKKKNIALNNKNSQPHNKNTDKELIRNENMERDNKKQGKKPSKIKVVSEKDIQTTDATIKSVNVANKKTIQITEDRIIMTGNSNIENKKRKLDATEKIPVKKIKSNIENRKENVNKDSRKPNTDKTDKVTEKQISNTNSVTKNNAKLKPKHNANKEINKNGSNGIEKIQKKVDKQNGPNIDNQKMPTNTQNKEKTGNLHKLNKPGNSQKINQITGLQKENSGNLNKITEEGIVNINKTNKIGNLQIKDKPVSQKMIENTNRGNTKIQKNNTDKGNTPSIKPGDKRKSLGSGGKSKIPQKKPEFKNPLLLKTGTLKPSSLPAKSKLTNIPIVKRP</sequence>
<organism evidence="2 3">
    <name type="scientific">Pieris brassicae</name>
    <name type="common">White butterfly</name>
    <name type="synonym">Large white butterfly</name>
    <dbReference type="NCBI Taxonomy" id="7116"/>
    <lineage>
        <taxon>Eukaryota</taxon>
        <taxon>Metazoa</taxon>
        <taxon>Ecdysozoa</taxon>
        <taxon>Arthropoda</taxon>
        <taxon>Hexapoda</taxon>
        <taxon>Insecta</taxon>
        <taxon>Pterygota</taxon>
        <taxon>Neoptera</taxon>
        <taxon>Endopterygota</taxon>
        <taxon>Lepidoptera</taxon>
        <taxon>Glossata</taxon>
        <taxon>Ditrysia</taxon>
        <taxon>Papilionoidea</taxon>
        <taxon>Pieridae</taxon>
        <taxon>Pierinae</taxon>
        <taxon>Pieris</taxon>
    </lineage>
</organism>
<feature type="compositionally biased region" description="Basic and acidic residues" evidence="1">
    <location>
        <begin position="446"/>
        <end position="473"/>
    </location>
</feature>
<dbReference type="Proteomes" id="UP001152562">
    <property type="component" value="Unassembled WGS sequence"/>
</dbReference>